<dbReference type="Gene3D" id="2.40.50.100">
    <property type="match status" value="1"/>
</dbReference>
<gene>
    <name evidence="8" type="primary">macA</name>
    <name evidence="8" type="ORF">NSJP_2088</name>
</gene>
<dbReference type="RefSeq" id="WP_080886665.1">
    <property type="nucleotide sequence ID" value="NZ_LT828648.1"/>
</dbReference>
<keyword evidence="9" id="KW-1185">Reference proteome</keyword>
<dbReference type="NCBIfam" id="TIGR01730">
    <property type="entry name" value="RND_mfp"/>
    <property type="match status" value="1"/>
</dbReference>
<dbReference type="InterPro" id="IPR006143">
    <property type="entry name" value="RND_pump_MFP"/>
</dbReference>
<evidence type="ECO:0000256" key="1">
    <source>
        <dbReference type="ARBA" id="ARBA00004196"/>
    </source>
</evidence>
<evidence type="ECO:0000259" key="6">
    <source>
        <dbReference type="Pfam" id="PF25917"/>
    </source>
</evidence>
<dbReference type="PANTHER" id="PTHR32347">
    <property type="entry name" value="EFFLUX SYSTEM COMPONENT YKNX-RELATED"/>
    <property type="match status" value="1"/>
</dbReference>
<dbReference type="Pfam" id="PF25917">
    <property type="entry name" value="BSH_RND"/>
    <property type="match status" value="1"/>
</dbReference>
<dbReference type="AlphaFoldDB" id="A0A1W1I5I9"/>
<dbReference type="InterPro" id="IPR058625">
    <property type="entry name" value="MdtA-like_BSH"/>
</dbReference>
<sequence>MRRLVLIVAVLAVGLVIGGYVFFNGERKTPIRYRSASVERGTVVSLVTATGTIAPVVSVQVGTQVSGMIKSLHADFNSVVKAGDIVAVIDPEPFRARRDQAASNLEMARATLARARTEQAQRHRELERTKSLLSQQFVSQNDVDVALTNAQGAEAQVSVAIAQGKQAEAALNAAELDLKYTVIRSPVNGIVVARNVEVGQTVAASFATPNLFLIALDLTKMEVDTNVSESDIGGITEGKDAMFTVDAYPGVPFSGTIRQVRIAPINVQNVVTYNVVVGVDNKDLRLKPGMTANVSIVVAQRENVLKIPNAALRFMPPKSELVNGSPSGAGVRAVATGDVGGLPSRFVWKERENGELVSVPVQGGISDGLWTELVSGDVAEGEAVIVGIEQFRGERRSSDLPPGFGAPPRRQSRERGM</sequence>
<feature type="domain" description="Multidrug resistance protein MdtA-like barrel-sandwich hybrid" evidence="6">
    <location>
        <begin position="59"/>
        <end position="211"/>
    </location>
</feature>
<dbReference type="SUPFAM" id="SSF111369">
    <property type="entry name" value="HlyD-like secretion proteins"/>
    <property type="match status" value="1"/>
</dbReference>
<proteinExistence type="inferred from homology"/>
<evidence type="ECO:0000259" key="5">
    <source>
        <dbReference type="Pfam" id="PF25876"/>
    </source>
</evidence>
<evidence type="ECO:0000256" key="2">
    <source>
        <dbReference type="ARBA" id="ARBA00009477"/>
    </source>
</evidence>
<comment type="subcellular location">
    <subcellularLocation>
        <location evidence="1">Cell envelope</location>
    </subcellularLocation>
</comment>
<dbReference type="Gene3D" id="2.40.30.170">
    <property type="match status" value="1"/>
</dbReference>
<evidence type="ECO:0000259" key="7">
    <source>
        <dbReference type="Pfam" id="PF25954"/>
    </source>
</evidence>
<accession>A0A1W1I5I9</accession>
<protein>
    <submittedName>
        <fullName evidence="8">Putative Efflux transporter, RND family, MFP subunit, Macrolide-specific efflux protein</fullName>
    </submittedName>
</protein>
<keyword evidence="3" id="KW-0175">Coiled coil</keyword>
<dbReference type="Pfam" id="PF25876">
    <property type="entry name" value="HH_MFP_RND"/>
    <property type="match status" value="1"/>
</dbReference>
<feature type="region of interest" description="Disordered" evidence="4">
    <location>
        <begin position="394"/>
        <end position="417"/>
    </location>
</feature>
<evidence type="ECO:0000313" key="8">
    <source>
        <dbReference type="EMBL" id="SLM48260.1"/>
    </source>
</evidence>
<reference evidence="8 9" key="1">
    <citation type="submission" date="2017-03" db="EMBL/GenBank/DDBJ databases">
        <authorList>
            <person name="Afonso C.L."/>
            <person name="Miller P.J."/>
            <person name="Scott M.A."/>
            <person name="Spackman E."/>
            <person name="Goraichik I."/>
            <person name="Dimitrov K.M."/>
            <person name="Suarez D.L."/>
            <person name="Swayne D.E."/>
        </authorList>
    </citation>
    <scope>NUCLEOTIDE SEQUENCE [LARGE SCALE GENOMIC DNA]</scope>
    <source>
        <strain evidence="8">Genome sequencing of Nitrospira japonica strain NJ11</strain>
    </source>
</reference>
<feature type="domain" description="Multidrug resistance protein MdtA-like alpha-helical hairpin" evidence="5">
    <location>
        <begin position="105"/>
        <end position="181"/>
    </location>
</feature>
<dbReference type="OrthoDB" id="9809068at2"/>
<dbReference type="InterPro" id="IPR050465">
    <property type="entry name" value="UPF0194_transport"/>
</dbReference>
<dbReference type="STRING" id="1325564.NSJP_2088"/>
<evidence type="ECO:0000313" key="9">
    <source>
        <dbReference type="Proteomes" id="UP000192042"/>
    </source>
</evidence>
<evidence type="ECO:0000256" key="3">
    <source>
        <dbReference type="ARBA" id="ARBA00023054"/>
    </source>
</evidence>
<dbReference type="PANTHER" id="PTHR32347:SF14">
    <property type="entry name" value="EFFLUX SYSTEM COMPONENT YKNX-RELATED"/>
    <property type="match status" value="1"/>
</dbReference>
<dbReference type="KEGG" id="nja:NSJP_2088"/>
<dbReference type="Gene3D" id="1.10.287.470">
    <property type="entry name" value="Helix hairpin bin"/>
    <property type="match status" value="1"/>
</dbReference>
<feature type="domain" description="CusB-like beta-barrel" evidence="7">
    <location>
        <begin position="224"/>
        <end position="296"/>
    </location>
</feature>
<dbReference type="InterPro" id="IPR058792">
    <property type="entry name" value="Beta-barrel_RND_2"/>
</dbReference>
<dbReference type="GO" id="GO:0030313">
    <property type="term" value="C:cell envelope"/>
    <property type="evidence" value="ECO:0007669"/>
    <property type="project" value="UniProtKB-SubCell"/>
</dbReference>
<dbReference type="GO" id="GO:0016020">
    <property type="term" value="C:membrane"/>
    <property type="evidence" value="ECO:0007669"/>
    <property type="project" value="InterPro"/>
</dbReference>
<organism evidence="8 9">
    <name type="scientific">Nitrospira japonica</name>
    <dbReference type="NCBI Taxonomy" id="1325564"/>
    <lineage>
        <taxon>Bacteria</taxon>
        <taxon>Pseudomonadati</taxon>
        <taxon>Nitrospirota</taxon>
        <taxon>Nitrospiria</taxon>
        <taxon>Nitrospirales</taxon>
        <taxon>Nitrospiraceae</taxon>
        <taxon>Nitrospira</taxon>
    </lineage>
</organism>
<dbReference type="Pfam" id="PF25954">
    <property type="entry name" value="Beta-barrel_RND_2"/>
    <property type="match status" value="1"/>
</dbReference>
<dbReference type="EMBL" id="LT828648">
    <property type="protein sequence ID" value="SLM48260.1"/>
    <property type="molecule type" value="Genomic_DNA"/>
</dbReference>
<evidence type="ECO:0000256" key="4">
    <source>
        <dbReference type="SAM" id="MobiDB-lite"/>
    </source>
</evidence>
<dbReference type="GO" id="GO:0022857">
    <property type="term" value="F:transmembrane transporter activity"/>
    <property type="evidence" value="ECO:0007669"/>
    <property type="project" value="InterPro"/>
</dbReference>
<name>A0A1W1I5I9_9BACT</name>
<dbReference type="InterPro" id="IPR058624">
    <property type="entry name" value="MdtA-like_HH"/>
</dbReference>
<dbReference type="Proteomes" id="UP000192042">
    <property type="component" value="Chromosome I"/>
</dbReference>
<comment type="similarity">
    <text evidence="2">Belongs to the membrane fusion protein (MFP) (TC 8.A.1) family.</text>
</comment>